<name>A0AAE9TKL1_9CAUD</name>
<evidence type="ECO:0000313" key="1">
    <source>
        <dbReference type="EMBL" id="UZV39938.1"/>
    </source>
</evidence>
<dbReference type="EMBL" id="OP589309">
    <property type="protein sequence ID" value="UZV39938.1"/>
    <property type="molecule type" value="Genomic_DNA"/>
</dbReference>
<evidence type="ECO:0000313" key="2">
    <source>
        <dbReference type="Proteomes" id="UP001220400"/>
    </source>
</evidence>
<dbReference type="Proteomes" id="UP001220400">
    <property type="component" value="Segment"/>
</dbReference>
<keyword evidence="2" id="KW-1185">Reference proteome</keyword>
<reference evidence="1" key="1">
    <citation type="journal article" date="2023" name="Harmful Algae">
        <title>Sequencing the genomes of LPP-1, the first isolated cyanophage, and its relative LPP-2 reveal different integration mechanisms in closely related phages.</title>
        <authorList>
            <person name="Shaalan H."/>
            <person name="Cattan-Tsaushu E."/>
            <person name="Li K."/>
            <person name="Avrani S."/>
        </authorList>
    </citation>
    <scope>NUCLEOTIDE SEQUENCE</scope>
</reference>
<sequence length="61" mass="6869">MKTVTIDARGFSLINEAQEDMNSPVRVTAHENPATSYEVYLLAASCQWFELDIDNYVTIEG</sequence>
<protein>
    <submittedName>
        <fullName evidence="1">Uncharacterized protein</fullName>
    </submittedName>
</protein>
<accession>A0AAE9TKL1</accession>
<gene>
    <name evidence="1" type="ORF">LPP1_g12</name>
</gene>
<organism evidence="1 2">
    <name type="scientific">Leptolyngbya phage LPP-1</name>
    <dbReference type="NCBI Taxonomy" id="2996049"/>
    <lineage>
        <taxon>Viruses</taxon>
        <taxon>Duplodnaviria</taxon>
        <taxon>Heunggongvirae</taxon>
        <taxon>Uroviricota</taxon>
        <taxon>Caudoviricetes</taxon>
        <taxon>Saffermanviridae</taxon>
        <taxon>Morrisvirus</taxon>
        <taxon>Morrisvirus LPP1</taxon>
    </lineage>
</organism>
<proteinExistence type="predicted"/>